<evidence type="ECO:0000313" key="3">
    <source>
        <dbReference type="Proteomes" id="UP000271683"/>
    </source>
</evidence>
<feature type="coiled-coil region" evidence="1">
    <location>
        <begin position="13"/>
        <end position="40"/>
    </location>
</feature>
<proteinExistence type="predicted"/>
<protein>
    <submittedName>
        <fullName evidence="2">Uncharacterized protein</fullName>
    </submittedName>
</protein>
<organism evidence="2 3">
    <name type="scientific">Couchioplanes caeruleus</name>
    <dbReference type="NCBI Taxonomy" id="56438"/>
    <lineage>
        <taxon>Bacteria</taxon>
        <taxon>Bacillati</taxon>
        <taxon>Actinomycetota</taxon>
        <taxon>Actinomycetes</taxon>
        <taxon>Micromonosporales</taxon>
        <taxon>Micromonosporaceae</taxon>
        <taxon>Couchioplanes</taxon>
    </lineage>
</organism>
<accession>A0A3N1GBJ5</accession>
<name>A0A3N1GBJ5_9ACTN</name>
<dbReference type="Proteomes" id="UP000271683">
    <property type="component" value="Unassembled WGS sequence"/>
</dbReference>
<reference evidence="2 3" key="1">
    <citation type="submission" date="2018-11" db="EMBL/GenBank/DDBJ databases">
        <title>Sequencing the genomes of 1000 actinobacteria strains.</title>
        <authorList>
            <person name="Klenk H.-P."/>
        </authorList>
    </citation>
    <scope>NUCLEOTIDE SEQUENCE [LARGE SCALE GENOMIC DNA]</scope>
    <source>
        <strain evidence="2 3">DSM 43634</strain>
    </source>
</reference>
<gene>
    <name evidence="2" type="ORF">EDD30_0190</name>
</gene>
<dbReference type="AlphaFoldDB" id="A0A3N1GBJ5"/>
<comment type="caution">
    <text evidence="2">The sequence shown here is derived from an EMBL/GenBank/DDBJ whole genome shotgun (WGS) entry which is preliminary data.</text>
</comment>
<evidence type="ECO:0000313" key="2">
    <source>
        <dbReference type="EMBL" id="ROP27518.1"/>
    </source>
</evidence>
<sequence>MRVGAGTVSAMNLEELARRVAALEEEVGVLRQEAAAARALAAGADRDVADYRAELRGHTRVLSALRETQLDQGQAITGLGEKVDQLTATVGHLRDQHGASLTEIVGLLGQLIDREGGQQ</sequence>
<dbReference type="EMBL" id="RJKL01000001">
    <property type="protein sequence ID" value="ROP27518.1"/>
    <property type="molecule type" value="Genomic_DNA"/>
</dbReference>
<keyword evidence="1" id="KW-0175">Coiled coil</keyword>
<evidence type="ECO:0000256" key="1">
    <source>
        <dbReference type="SAM" id="Coils"/>
    </source>
</evidence>